<dbReference type="SUPFAM" id="SSF159594">
    <property type="entry name" value="XCC0632-like"/>
    <property type="match status" value="1"/>
</dbReference>
<protein>
    <recommendedName>
        <fullName evidence="2">ABC-type transport auxiliary lipoprotein component domain-containing protein</fullName>
    </recommendedName>
</protein>
<proteinExistence type="predicted"/>
<evidence type="ECO:0000313" key="4">
    <source>
        <dbReference type="Proteomes" id="UP000646365"/>
    </source>
</evidence>
<evidence type="ECO:0000313" key="3">
    <source>
        <dbReference type="EMBL" id="GGF12657.1"/>
    </source>
</evidence>
<evidence type="ECO:0000259" key="2">
    <source>
        <dbReference type="Pfam" id="PF03886"/>
    </source>
</evidence>
<dbReference type="AlphaFoldDB" id="A0A8J3E493"/>
<keyword evidence="4" id="KW-1185">Reference proteome</keyword>
<evidence type="ECO:0000256" key="1">
    <source>
        <dbReference type="SAM" id="SignalP"/>
    </source>
</evidence>
<gene>
    <name evidence="3" type="ORF">GCM10011611_17860</name>
</gene>
<dbReference type="Gene3D" id="3.40.50.10610">
    <property type="entry name" value="ABC-type transport auxiliary lipoprotein component"/>
    <property type="match status" value="1"/>
</dbReference>
<feature type="signal peptide" evidence="1">
    <location>
        <begin position="1"/>
        <end position="20"/>
    </location>
</feature>
<sequence length="190" mass="20191">MTLLCLPRRALLMASVTMVAACASPQAKVYTLASVPGAPVEGQPLTASVATVEIPKYLDRPQIVRRTDAVELGVDEYERWGEPLANMVQRVLAEDLAGRLPAGSSTTASRTLSGDEALTIELTLPRFDPDPDGAIVLEAQWRLRYKAGGRSGTQTARIVCRSADKTAAAEVSAMSDALGELASRIALGIR</sequence>
<dbReference type="Pfam" id="PF03886">
    <property type="entry name" value="ABC_trans_aux"/>
    <property type="match status" value="1"/>
</dbReference>
<reference evidence="3" key="1">
    <citation type="journal article" date="2014" name="Int. J. Syst. Evol. Microbiol.">
        <title>Complete genome sequence of Corynebacterium casei LMG S-19264T (=DSM 44701T), isolated from a smear-ripened cheese.</title>
        <authorList>
            <consortium name="US DOE Joint Genome Institute (JGI-PGF)"/>
            <person name="Walter F."/>
            <person name="Albersmeier A."/>
            <person name="Kalinowski J."/>
            <person name="Ruckert C."/>
        </authorList>
    </citation>
    <scope>NUCLEOTIDE SEQUENCE</scope>
    <source>
        <strain evidence="3">CGMCC 1.15725</strain>
    </source>
</reference>
<dbReference type="EMBL" id="BMJQ01000004">
    <property type="protein sequence ID" value="GGF12657.1"/>
    <property type="molecule type" value="Genomic_DNA"/>
</dbReference>
<keyword evidence="1" id="KW-0732">Signal</keyword>
<reference evidence="3" key="2">
    <citation type="submission" date="2020-09" db="EMBL/GenBank/DDBJ databases">
        <authorList>
            <person name="Sun Q."/>
            <person name="Zhou Y."/>
        </authorList>
    </citation>
    <scope>NUCLEOTIDE SEQUENCE</scope>
    <source>
        <strain evidence="3">CGMCC 1.15725</strain>
    </source>
</reference>
<accession>A0A8J3E493</accession>
<feature type="domain" description="ABC-type transport auxiliary lipoprotein component" evidence="2">
    <location>
        <begin position="30"/>
        <end position="186"/>
    </location>
</feature>
<dbReference type="RefSeq" id="WP_189044768.1">
    <property type="nucleotide sequence ID" value="NZ_BMJQ01000004.1"/>
</dbReference>
<feature type="chain" id="PRO_5035321835" description="ABC-type transport auxiliary lipoprotein component domain-containing protein" evidence="1">
    <location>
        <begin position="21"/>
        <end position="190"/>
    </location>
</feature>
<comment type="caution">
    <text evidence="3">The sequence shown here is derived from an EMBL/GenBank/DDBJ whole genome shotgun (WGS) entry which is preliminary data.</text>
</comment>
<organism evidence="3 4">
    <name type="scientific">Aliidongia dinghuensis</name>
    <dbReference type="NCBI Taxonomy" id="1867774"/>
    <lineage>
        <taxon>Bacteria</taxon>
        <taxon>Pseudomonadati</taxon>
        <taxon>Pseudomonadota</taxon>
        <taxon>Alphaproteobacteria</taxon>
        <taxon>Rhodospirillales</taxon>
        <taxon>Dongiaceae</taxon>
        <taxon>Aliidongia</taxon>
    </lineage>
</organism>
<name>A0A8J3E493_9PROT</name>
<dbReference type="InterPro" id="IPR005586">
    <property type="entry name" value="ABC_trans_aux"/>
</dbReference>
<dbReference type="Proteomes" id="UP000646365">
    <property type="component" value="Unassembled WGS sequence"/>
</dbReference>